<feature type="binding site" description="covalent" evidence="8">
    <location>
        <position position="108"/>
    </location>
    <ligand>
        <name>heme c</name>
        <dbReference type="ChEBI" id="CHEBI:61717"/>
        <label>2</label>
    </ligand>
</feature>
<dbReference type="PANTHER" id="PTHR33751">
    <property type="entry name" value="CBB3-TYPE CYTOCHROME C OXIDASE SUBUNIT FIXP"/>
    <property type="match status" value="1"/>
</dbReference>
<feature type="binding site" description="covalent" evidence="8">
    <location>
        <position position="105"/>
    </location>
    <ligand>
        <name>heme c</name>
        <dbReference type="ChEBI" id="CHEBI:61717"/>
        <label>2</label>
    </ligand>
</feature>
<evidence type="ECO:0000256" key="4">
    <source>
        <dbReference type="ARBA" id="ARBA00022723"/>
    </source>
</evidence>
<dbReference type="Proteomes" id="UP000886339">
    <property type="component" value="Unassembled WGS sequence"/>
</dbReference>
<dbReference type="Gene3D" id="1.10.760.10">
    <property type="entry name" value="Cytochrome c-like domain"/>
    <property type="match status" value="2"/>
</dbReference>
<evidence type="ECO:0000256" key="1">
    <source>
        <dbReference type="ARBA" id="ARBA00004418"/>
    </source>
</evidence>
<evidence type="ECO:0000313" key="11">
    <source>
        <dbReference type="EMBL" id="HEC07182.1"/>
    </source>
</evidence>
<feature type="binding site" description="covalent" evidence="8">
    <location>
        <position position="14"/>
    </location>
    <ligand>
        <name>heme c</name>
        <dbReference type="ChEBI" id="CHEBI:61717"/>
        <label>1</label>
    </ligand>
</feature>
<keyword evidence="3 8" id="KW-0349">Heme</keyword>
<dbReference type="PIRSF" id="PIRSF000005">
    <property type="entry name" value="Cytochrome_c4"/>
    <property type="match status" value="1"/>
</dbReference>
<keyword evidence="6" id="KW-0249">Electron transport</keyword>
<dbReference type="PANTHER" id="PTHR33751:SF9">
    <property type="entry name" value="CYTOCHROME C4"/>
    <property type="match status" value="1"/>
</dbReference>
<organism evidence="11">
    <name type="scientific">Thiolapillus brandeum</name>
    <dbReference type="NCBI Taxonomy" id="1076588"/>
    <lineage>
        <taxon>Bacteria</taxon>
        <taxon>Pseudomonadati</taxon>
        <taxon>Pseudomonadota</taxon>
        <taxon>Gammaproteobacteria</taxon>
        <taxon>Chromatiales</taxon>
        <taxon>Sedimenticolaceae</taxon>
        <taxon>Thiolapillus</taxon>
    </lineage>
</organism>
<protein>
    <submittedName>
        <fullName evidence="11">Cytochrome c4</fullName>
    </submittedName>
</protein>
<feature type="binding site" description="axial binding residue" evidence="9">
    <location>
        <position position="18"/>
    </location>
    <ligand>
        <name>heme c</name>
        <dbReference type="ChEBI" id="CHEBI:61717"/>
        <label>1</label>
    </ligand>
    <ligandPart>
        <name>Fe</name>
        <dbReference type="ChEBI" id="CHEBI:18248"/>
    </ligandPart>
</feature>
<dbReference type="InterPro" id="IPR024167">
    <property type="entry name" value="Cytochrome_c4-like"/>
</dbReference>
<feature type="domain" description="Cytochrome c" evidence="10">
    <location>
        <begin position="92"/>
        <end position="176"/>
    </location>
</feature>
<feature type="binding site" description="axial binding residue" evidence="9">
    <location>
        <position position="109"/>
    </location>
    <ligand>
        <name>heme c</name>
        <dbReference type="ChEBI" id="CHEBI:61717"/>
        <label>2</label>
    </ligand>
    <ligandPart>
        <name>Fe</name>
        <dbReference type="ChEBI" id="CHEBI:18248"/>
    </ligandPart>
</feature>
<dbReference type="InterPro" id="IPR009056">
    <property type="entry name" value="Cyt_c-like_dom"/>
</dbReference>
<dbReference type="SUPFAM" id="SSF46626">
    <property type="entry name" value="Cytochrome c"/>
    <property type="match status" value="2"/>
</dbReference>
<comment type="subcellular location">
    <subcellularLocation>
        <location evidence="1">Periplasm</location>
    </subcellularLocation>
</comment>
<dbReference type="EMBL" id="DRLF01000344">
    <property type="protein sequence ID" value="HEC07182.1"/>
    <property type="molecule type" value="Genomic_DNA"/>
</dbReference>
<keyword evidence="5" id="KW-0574">Periplasm</keyword>
<evidence type="ECO:0000256" key="8">
    <source>
        <dbReference type="PIRSR" id="PIRSR000005-1"/>
    </source>
</evidence>
<evidence type="ECO:0000256" key="9">
    <source>
        <dbReference type="PIRSR" id="PIRSR000005-2"/>
    </source>
</evidence>
<keyword evidence="7 9" id="KW-0408">Iron</keyword>
<gene>
    <name evidence="11" type="ORF">ENJ12_10030</name>
</gene>
<comment type="caution">
    <text evidence="11">The sequence shown here is derived from an EMBL/GenBank/DDBJ whole genome shotgun (WGS) entry which is preliminary data.</text>
</comment>
<proteinExistence type="predicted"/>
<accession>A0A831RXQ6</accession>
<dbReference type="Pfam" id="PF00034">
    <property type="entry name" value="Cytochrom_C"/>
    <property type="match status" value="1"/>
</dbReference>
<dbReference type="InterPro" id="IPR036909">
    <property type="entry name" value="Cyt_c-like_dom_sf"/>
</dbReference>
<evidence type="ECO:0000256" key="5">
    <source>
        <dbReference type="ARBA" id="ARBA00022764"/>
    </source>
</evidence>
<name>A0A831RXQ6_9GAMM</name>
<keyword evidence="2" id="KW-0813">Transport</keyword>
<dbReference type="GO" id="GO:0005506">
    <property type="term" value="F:iron ion binding"/>
    <property type="evidence" value="ECO:0007669"/>
    <property type="project" value="InterPro"/>
</dbReference>
<reference evidence="11" key="1">
    <citation type="journal article" date="2020" name="mSystems">
        <title>Genome- and Community-Level Interaction Insights into Carbon Utilization and Element Cycling Functions of Hydrothermarchaeota in Hydrothermal Sediment.</title>
        <authorList>
            <person name="Zhou Z."/>
            <person name="Liu Y."/>
            <person name="Xu W."/>
            <person name="Pan J."/>
            <person name="Luo Z.H."/>
            <person name="Li M."/>
        </authorList>
    </citation>
    <scope>NUCLEOTIDE SEQUENCE [LARGE SCALE GENOMIC DNA]</scope>
    <source>
        <strain evidence="11">HyVt-458</strain>
    </source>
</reference>
<sequence length="182" mass="19522">MAEAPAAVLPAYICAGCHGTGGNSNGPAIPTLAGASRDYIIKAMEDYKADERVSTIMGRIAKGYSKEEIVRIADFFSGQTFVPARGQKSDPELAGEGARLHDRYCEKCHAKGGSSPENDAGVLAGQWTPYLRYTLADMLAGRTRMPQKMKKKLGTLHRKLGDAAVDQLLNYYAGGKPRGSGR</sequence>
<dbReference type="GO" id="GO:0020037">
    <property type="term" value="F:heme binding"/>
    <property type="evidence" value="ECO:0007669"/>
    <property type="project" value="InterPro"/>
</dbReference>
<feature type="binding site" description="covalent" evidence="8">
    <location>
        <position position="17"/>
    </location>
    <ligand>
        <name>heme c</name>
        <dbReference type="ChEBI" id="CHEBI:61717"/>
        <label>1</label>
    </ligand>
</feature>
<evidence type="ECO:0000256" key="3">
    <source>
        <dbReference type="ARBA" id="ARBA00022617"/>
    </source>
</evidence>
<keyword evidence="4 9" id="KW-0479">Metal-binding</keyword>
<feature type="domain" description="Cytochrome c" evidence="10">
    <location>
        <begin position="1"/>
        <end position="80"/>
    </location>
</feature>
<feature type="binding site" description="axial binding residue" evidence="9">
    <location>
        <position position="57"/>
    </location>
    <ligand>
        <name>heme c</name>
        <dbReference type="ChEBI" id="CHEBI:61717"/>
        <label>1</label>
    </ligand>
    <ligandPart>
        <name>Fe</name>
        <dbReference type="ChEBI" id="CHEBI:18248"/>
    </ligandPart>
</feature>
<dbReference type="InterPro" id="IPR050597">
    <property type="entry name" value="Cytochrome_c_Oxidase_Subunit"/>
</dbReference>
<comment type="PTM">
    <text evidence="8">Binds 2 heme c groups covalently per subunit.</text>
</comment>
<evidence type="ECO:0000256" key="2">
    <source>
        <dbReference type="ARBA" id="ARBA00022448"/>
    </source>
</evidence>
<dbReference type="GO" id="GO:0042597">
    <property type="term" value="C:periplasmic space"/>
    <property type="evidence" value="ECO:0007669"/>
    <property type="project" value="UniProtKB-SubCell"/>
</dbReference>
<dbReference type="AlphaFoldDB" id="A0A831RXQ6"/>
<evidence type="ECO:0000259" key="10">
    <source>
        <dbReference type="PROSITE" id="PS51007"/>
    </source>
</evidence>
<evidence type="ECO:0000256" key="7">
    <source>
        <dbReference type="ARBA" id="ARBA00023004"/>
    </source>
</evidence>
<dbReference type="GO" id="GO:0009055">
    <property type="term" value="F:electron transfer activity"/>
    <property type="evidence" value="ECO:0007669"/>
    <property type="project" value="InterPro"/>
</dbReference>
<dbReference type="PROSITE" id="PS51007">
    <property type="entry name" value="CYTC"/>
    <property type="match status" value="2"/>
</dbReference>
<evidence type="ECO:0000256" key="6">
    <source>
        <dbReference type="ARBA" id="ARBA00022982"/>
    </source>
</evidence>